<dbReference type="SMART" id="SM00342">
    <property type="entry name" value="HTH_ARAC"/>
    <property type="match status" value="1"/>
</dbReference>
<organism evidence="5 6">
    <name type="scientific">Paenibacillus chungangensis</name>
    <dbReference type="NCBI Taxonomy" id="696535"/>
    <lineage>
        <taxon>Bacteria</taxon>
        <taxon>Bacillati</taxon>
        <taxon>Bacillota</taxon>
        <taxon>Bacilli</taxon>
        <taxon>Bacillales</taxon>
        <taxon>Paenibacillaceae</taxon>
        <taxon>Paenibacillus</taxon>
    </lineage>
</organism>
<gene>
    <name evidence="5" type="ORF">ACFQ2I_03340</name>
</gene>
<dbReference type="PROSITE" id="PS01124">
    <property type="entry name" value="HTH_ARAC_FAMILY_2"/>
    <property type="match status" value="1"/>
</dbReference>
<dbReference type="InterPro" id="IPR018060">
    <property type="entry name" value="HTH_AraC"/>
</dbReference>
<dbReference type="Pfam" id="PF12833">
    <property type="entry name" value="HTH_18"/>
    <property type="match status" value="1"/>
</dbReference>
<dbReference type="Proteomes" id="UP001596989">
    <property type="component" value="Unassembled WGS sequence"/>
</dbReference>
<dbReference type="InterPro" id="IPR003313">
    <property type="entry name" value="AraC-bd"/>
</dbReference>
<evidence type="ECO:0000313" key="6">
    <source>
        <dbReference type="Proteomes" id="UP001596989"/>
    </source>
</evidence>
<dbReference type="PANTHER" id="PTHR43280">
    <property type="entry name" value="ARAC-FAMILY TRANSCRIPTIONAL REGULATOR"/>
    <property type="match status" value="1"/>
</dbReference>
<dbReference type="InterPro" id="IPR014710">
    <property type="entry name" value="RmlC-like_jellyroll"/>
</dbReference>
<evidence type="ECO:0000259" key="4">
    <source>
        <dbReference type="PROSITE" id="PS01124"/>
    </source>
</evidence>
<dbReference type="InterPro" id="IPR011051">
    <property type="entry name" value="RmlC_Cupin_sf"/>
</dbReference>
<dbReference type="InterPro" id="IPR009057">
    <property type="entry name" value="Homeodomain-like_sf"/>
</dbReference>
<keyword evidence="1" id="KW-0805">Transcription regulation</keyword>
<protein>
    <submittedName>
        <fullName evidence="5">Helix-turn-helix domain-containing protein</fullName>
    </submittedName>
</protein>
<keyword evidence="3" id="KW-0804">Transcription</keyword>
<dbReference type="Pfam" id="PF02311">
    <property type="entry name" value="AraC_binding"/>
    <property type="match status" value="1"/>
</dbReference>
<dbReference type="SUPFAM" id="SSF46689">
    <property type="entry name" value="Homeodomain-like"/>
    <property type="match status" value="2"/>
</dbReference>
<keyword evidence="2" id="KW-0238">DNA-binding</keyword>
<dbReference type="SUPFAM" id="SSF51182">
    <property type="entry name" value="RmlC-like cupins"/>
    <property type="match status" value="1"/>
</dbReference>
<dbReference type="PANTHER" id="PTHR43280:SF2">
    <property type="entry name" value="HTH-TYPE TRANSCRIPTIONAL REGULATOR EXSA"/>
    <property type="match status" value="1"/>
</dbReference>
<reference evidence="6" key="1">
    <citation type="journal article" date="2019" name="Int. J. Syst. Evol. Microbiol.">
        <title>The Global Catalogue of Microorganisms (GCM) 10K type strain sequencing project: providing services to taxonomists for standard genome sequencing and annotation.</title>
        <authorList>
            <consortium name="The Broad Institute Genomics Platform"/>
            <consortium name="The Broad Institute Genome Sequencing Center for Infectious Disease"/>
            <person name="Wu L."/>
            <person name="Ma J."/>
        </authorList>
    </citation>
    <scope>NUCLEOTIDE SEQUENCE [LARGE SCALE GENOMIC DNA]</scope>
    <source>
        <strain evidence="6">CCUG 59129</strain>
    </source>
</reference>
<name>A0ABW3HLP2_9BACL</name>
<sequence>MADIPHPFVRTRLKESFEVKDIISLHYFEFSKDFRFEGEKHDFWEFVYVDKGEIEVFADTEGYCLQQGDVIFHKPNEFHGVWANRKVAPNVIILSFVCDSREMAFFENKIVTLDAHQREILAQIIKNGFAAFYPPFDDPRNHTLARRPEAPIGAEQLIKLHLEMFLIHLRSCSDSATGELRLSPLTKQRSERELVNRMCDYMENNIFGEIRLEQIYTAFNLSKSHALAIFKSHTGNSIMKYYRQLKLEQAKKMIREHRHNFSEIADLLHYSSVHTFSRHFKTFIGMSPSQYARSVIARMQSDSVDGNPITFHNQPNQQNDHVQ</sequence>
<dbReference type="EMBL" id="JBHTJZ010000005">
    <property type="protein sequence ID" value="MFD0958412.1"/>
    <property type="molecule type" value="Genomic_DNA"/>
</dbReference>
<evidence type="ECO:0000256" key="2">
    <source>
        <dbReference type="ARBA" id="ARBA00023125"/>
    </source>
</evidence>
<dbReference type="Gene3D" id="2.60.120.10">
    <property type="entry name" value="Jelly Rolls"/>
    <property type="match status" value="1"/>
</dbReference>
<evidence type="ECO:0000256" key="3">
    <source>
        <dbReference type="ARBA" id="ARBA00023163"/>
    </source>
</evidence>
<evidence type="ECO:0000256" key="1">
    <source>
        <dbReference type="ARBA" id="ARBA00023015"/>
    </source>
</evidence>
<comment type="caution">
    <text evidence="5">The sequence shown here is derived from an EMBL/GenBank/DDBJ whole genome shotgun (WGS) entry which is preliminary data.</text>
</comment>
<accession>A0ABW3HLP2</accession>
<dbReference type="RefSeq" id="WP_377562177.1">
    <property type="nucleotide sequence ID" value="NZ_JBHTJZ010000005.1"/>
</dbReference>
<proteinExistence type="predicted"/>
<evidence type="ECO:0000313" key="5">
    <source>
        <dbReference type="EMBL" id="MFD0958412.1"/>
    </source>
</evidence>
<keyword evidence="6" id="KW-1185">Reference proteome</keyword>
<dbReference type="Gene3D" id="1.10.10.60">
    <property type="entry name" value="Homeodomain-like"/>
    <property type="match status" value="2"/>
</dbReference>
<feature type="domain" description="HTH araC/xylS-type" evidence="4">
    <location>
        <begin position="196"/>
        <end position="294"/>
    </location>
</feature>